<gene>
    <name evidence="4" type="ORF">RGD00_07075</name>
</gene>
<protein>
    <recommendedName>
        <fullName evidence="3">EF-hand domain-containing protein</fullName>
    </recommendedName>
</protein>
<dbReference type="InterPro" id="IPR011992">
    <property type="entry name" value="EF-hand-dom_pair"/>
</dbReference>
<comment type="caution">
    <text evidence="4">The sequence shown here is derived from an EMBL/GenBank/DDBJ whole genome shotgun (WGS) entry which is preliminary data.</text>
</comment>
<name>A0ABU1F6U1_9RHOB</name>
<proteinExistence type="predicted"/>
<reference evidence="4 5" key="1">
    <citation type="submission" date="2023-09" db="EMBL/GenBank/DDBJ databases">
        <title>Xinfangfangia sedmenti sp. nov., isolated the sedment.</title>
        <authorList>
            <person name="Xu L."/>
        </authorList>
    </citation>
    <scope>NUCLEOTIDE SEQUENCE [LARGE SCALE GENOMIC DNA]</scope>
    <source>
        <strain evidence="4 5">LG-4</strain>
    </source>
</reference>
<feature type="domain" description="EF-hand" evidence="3">
    <location>
        <begin position="38"/>
        <end position="73"/>
    </location>
</feature>
<dbReference type="Proteomes" id="UP001247754">
    <property type="component" value="Unassembled WGS sequence"/>
</dbReference>
<feature type="compositionally biased region" description="Basic and acidic residues" evidence="1">
    <location>
        <begin position="160"/>
        <end position="174"/>
    </location>
</feature>
<keyword evidence="5" id="KW-1185">Reference proteome</keyword>
<dbReference type="PROSITE" id="PS00018">
    <property type="entry name" value="EF_HAND_1"/>
    <property type="match status" value="2"/>
</dbReference>
<dbReference type="RefSeq" id="WP_310456604.1">
    <property type="nucleotide sequence ID" value="NZ_JAVKPH010000005.1"/>
</dbReference>
<sequence>MPHPCTRLLSGIALLSALAAPALAQQQQPQGEGRPGIAGGHTAAAFIAAYDRDGDGKVSKDELFALRTDRFQGADKDGDGKLNEAEYVAEFEGRLKQQYAEQGKEPDERYAGGLKQAGVRFAVLDRDRDNLLTQEEDLASAAKTFDGHDTNGDGVVSADDPPRQRNRDGDRAQGEARGGN</sequence>
<organism evidence="4 5">
    <name type="scientific">Ruixingdingia sedimenti</name>
    <dbReference type="NCBI Taxonomy" id="3073604"/>
    <lineage>
        <taxon>Bacteria</taxon>
        <taxon>Pseudomonadati</taxon>
        <taxon>Pseudomonadota</taxon>
        <taxon>Alphaproteobacteria</taxon>
        <taxon>Rhodobacterales</taxon>
        <taxon>Paracoccaceae</taxon>
        <taxon>Ruixingdingia</taxon>
    </lineage>
</organism>
<evidence type="ECO:0000259" key="3">
    <source>
        <dbReference type="PROSITE" id="PS50222"/>
    </source>
</evidence>
<accession>A0ABU1F6U1</accession>
<dbReference type="Pfam" id="PF13202">
    <property type="entry name" value="EF-hand_5"/>
    <property type="match status" value="2"/>
</dbReference>
<dbReference type="SUPFAM" id="SSF47473">
    <property type="entry name" value="EF-hand"/>
    <property type="match status" value="1"/>
</dbReference>
<dbReference type="InterPro" id="IPR018247">
    <property type="entry name" value="EF_Hand_1_Ca_BS"/>
</dbReference>
<feature type="signal peptide" evidence="2">
    <location>
        <begin position="1"/>
        <end position="24"/>
    </location>
</feature>
<dbReference type="InterPro" id="IPR002048">
    <property type="entry name" value="EF_hand_dom"/>
</dbReference>
<feature type="chain" id="PRO_5047021878" description="EF-hand domain-containing protein" evidence="2">
    <location>
        <begin position="25"/>
        <end position="180"/>
    </location>
</feature>
<feature type="region of interest" description="Disordered" evidence="1">
    <location>
        <begin position="142"/>
        <end position="180"/>
    </location>
</feature>
<dbReference type="Gene3D" id="1.10.238.10">
    <property type="entry name" value="EF-hand"/>
    <property type="match status" value="1"/>
</dbReference>
<evidence type="ECO:0000256" key="2">
    <source>
        <dbReference type="SAM" id="SignalP"/>
    </source>
</evidence>
<dbReference type="EMBL" id="JAVKPH010000005">
    <property type="protein sequence ID" value="MDR5652358.1"/>
    <property type="molecule type" value="Genomic_DNA"/>
</dbReference>
<keyword evidence="2" id="KW-0732">Signal</keyword>
<evidence type="ECO:0000256" key="1">
    <source>
        <dbReference type="SAM" id="MobiDB-lite"/>
    </source>
</evidence>
<dbReference type="PROSITE" id="PS50222">
    <property type="entry name" value="EF_HAND_2"/>
    <property type="match status" value="1"/>
</dbReference>
<evidence type="ECO:0000313" key="5">
    <source>
        <dbReference type="Proteomes" id="UP001247754"/>
    </source>
</evidence>
<evidence type="ECO:0000313" key="4">
    <source>
        <dbReference type="EMBL" id="MDR5652358.1"/>
    </source>
</evidence>